<dbReference type="InterPro" id="IPR052601">
    <property type="entry name" value="Plasmalogen_desaturase"/>
</dbReference>
<comment type="subcellular location">
    <subcellularLocation>
        <location evidence="1">Membrane</location>
        <topology evidence="1">Multi-pass membrane protein</topology>
    </subcellularLocation>
</comment>
<dbReference type="AlphaFoldDB" id="A0A8W7P708"/>
<feature type="compositionally biased region" description="Polar residues" evidence="6">
    <location>
        <begin position="12"/>
        <end position="31"/>
    </location>
</feature>
<organism evidence="8">
    <name type="scientific">Anopheles coluzzii</name>
    <name type="common">African malaria mosquito</name>
    <dbReference type="NCBI Taxonomy" id="1518534"/>
    <lineage>
        <taxon>Eukaryota</taxon>
        <taxon>Metazoa</taxon>
        <taxon>Ecdysozoa</taxon>
        <taxon>Arthropoda</taxon>
        <taxon>Hexapoda</taxon>
        <taxon>Insecta</taxon>
        <taxon>Pterygota</taxon>
        <taxon>Neoptera</taxon>
        <taxon>Endopterygota</taxon>
        <taxon>Diptera</taxon>
        <taxon>Nematocera</taxon>
        <taxon>Culicoidea</taxon>
        <taxon>Culicidae</taxon>
        <taxon>Anophelinae</taxon>
        <taxon>Anopheles</taxon>
    </lineage>
</organism>
<evidence type="ECO:0000256" key="5">
    <source>
        <dbReference type="ARBA" id="ARBA00023136"/>
    </source>
</evidence>
<dbReference type="GO" id="GO:0016020">
    <property type="term" value="C:membrane"/>
    <property type="evidence" value="ECO:0007669"/>
    <property type="project" value="UniProtKB-SubCell"/>
</dbReference>
<evidence type="ECO:0000256" key="4">
    <source>
        <dbReference type="ARBA" id="ARBA00022989"/>
    </source>
</evidence>
<evidence type="ECO:0000256" key="1">
    <source>
        <dbReference type="ARBA" id="ARBA00004141"/>
    </source>
</evidence>
<evidence type="ECO:0000256" key="6">
    <source>
        <dbReference type="SAM" id="MobiDB-lite"/>
    </source>
</evidence>
<dbReference type="PANTHER" id="PTHR48177:SF1">
    <property type="entry name" value="PLASMANYLETHANOLAMINE DESATURASE 1"/>
    <property type="match status" value="1"/>
</dbReference>
<keyword evidence="4" id="KW-1133">Transmembrane helix</keyword>
<sequence>MKTPVKTDQEIHQNSMLEGDPNSNTILASNEQSEEHSTSMNCRDWGPRHKGAQELVNLYGNAEAAIFGILTANFGSGPVHWGADSWGSIDLPIVGKIHKWSHAYWRLLKWILFLHNHHIILPRHHHRIHYVTPHETYFCITTGD</sequence>
<dbReference type="InterPro" id="IPR019547">
    <property type="entry name" value="Lipid_desat"/>
</dbReference>
<evidence type="ECO:0000259" key="7">
    <source>
        <dbReference type="Pfam" id="PF10520"/>
    </source>
</evidence>
<evidence type="ECO:0000256" key="3">
    <source>
        <dbReference type="ARBA" id="ARBA00022692"/>
    </source>
</evidence>
<feature type="compositionally biased region" description="Basic and acidic residues" evidence="6">
    <location>
        <begin position="1"/>
        <end position="11"/>
    </location>
</feature>
<feature type="domain" description="Lipid desaturase" evidence="7">
    <location>
        <begin position="96"/>
        <end position="143"/>
    </location>
</feature>
<dbReference type="Proteomes" id="UP000075882">
    <property type="component" value="Unassembled WGS sequence"/>
</dbReference>
<name>A0A8W7P708_ANOCL</name>
<dbReference type="PANTHER" id="PTHR48177">
    <property type="entry name" value="TRANSMEMBRANE PROTEIN 189"/>
    <property type="match status" value="1"/>
</dbReference>
<dbReference type="EnsemblMetazoa" id="ACOM026998-RA">
    <property type="protein sequence ID" value="ACOM026998-PA.1"/>
    <property type="gene ID" value="ACOM026998"/>
</dbReference>
<dbReference type="Pfam" id="PF10520">
    <property type="entry name" value="Lipid_desat"/>
    <property type="match status" value="1"/>
</dbReference>
<keyword evidence="3" id="KW-0812">Transmembrane</keyword>
<comment type="similarity">
    <text evidence="2">Belongs to the fatty acid desaturase CarF family.</text>
</comment>
<reference evidence="8" key="1">
    <citation type="submission" date="2022-08" db="UniProtKB">
        <authorList>
            <consortium name="EnsemblMetazoa"/>
        </authorList>
    </citation>
    <scope>IDENTIFICATION</scope>
</reference>
<dbReference type="VEuPathDB" id="VectorBase:ACON2_032163"/>
<dbReference type="GO" id="GO:0016491">
    <property type="term" value="F:oxidoreductase activity"/>
    <property type="evidence" value="ECO:0007669"/>
    <property type="project" value="TreeGrafter"/>
</dbReference>
<proteinExistence type="inferred from homology"/>
<accession>A0A8W7P708</accession>
<keyword evidence="5" id="KW-0472">Membrane</keyword>
<evidence type="ECO:0000256" key="2">
    <source>
        <dbReference type="ARBA" id="ARBA00007620"/>
    </source>
</evidence>
<protein>
    <recommendedName>
        <fullName evidence="7">Lipid desaturase domain-containing protein</fullName>
    </recommendedName>
</protein>
<evidence type="ECO:0000313" key="8">
    <source>
        <dbReference type="EnsemblMetazoa" id="ACOM026998-PA.1"/>
    </source>
</evidence>
<feature type="region of interest" description="Disordered" evidence="6">
    <location>
        <begin position="1"/>
        <end position="44"/>
    </location>
</feature>